<dbReference type="GO" id="GO:0005576">
    <property type="term" value="C:extracellular region"/>
    <property type="evidence" value="ECO:0007669"/>
    <property type="project" value="UniProtKB-SubCell"/>
</dbReference>
<evidence type="ECO:0000256" key="1">
    <source>
        <dbReference type="ARBA" id="ARBA00004613"/>
    </source>
</evidence>
<feature type="domain" description="Saposin A-type" evidence="7">
    <location>
        <begin position="33"/>
        <end position="58"/>
    </location>
</feature>
<evidence type="ECO:0000259" key="7">
    <source>
        <dbReference type="Pfam" id="PF02199"/>
    </source>
</evidence>
<organism evidence="8">
    <name type="scientific">Fopius arisanus</name>
    <dbReference type="NCBI Taxonomy" id="64838"/>
    <lineage>
        <taxon>Eukaryota</taxon>
        <taxon>Metazoa</taxon>
        <taxon>Ecdysozoa</taxon>
        <taxon>Arthropoda</taxon>
        <taxon>Hexapoda</taxon>
        <taxon>Insecta</taxon>
        <taxon>Pterygota</taxon>
        <taxon>Neoptera</taxon>
        <taxon>Endopterygota</taxon>
        <taxon>Hymenoptera</taxon>
        <taxon>Apocrita</taxon>
        <taxon>Ichneumonoidea</taxon>
        <taxon>Braconidae</taxon>
        <taxon>Opiinae</taxon>
        <taxon>Fopius</taxon>
    </lineage>
</organism>
<dbReference type="Pfam" id="PF02199">
    <property type="entry name" value="SapA"/>
    <property type="match status" value="1"/>
</dbReference>
<gene>
    <name evidence="8" type="primary">HA</name>
    <name evidence="8" type="ORF">g.426</name>
</gene>
<reference evidence="8" key="1">
    <citation type="submission" date="2015-01" db="EMBL/GenBank/DDBJ databases">
        <title>Transcriptome Assembly of Fopius arisanus.</title>
        <authorList>
            <person name="Geib S."/>
        </authorList>
    </citation>
    <scope>NUCLEOTIDE SEQUENCE</scope>
</reference>
<comment type="subcellular location">
    <subcellularLocation>
        <location evidence="1">Secreted</location>
    </subcellularLocation>
</comment>
<feature type="non-terminal residue" evidence="8">
    <location>
        <position position="1"/>
    </location>
</feature>
<keyword evidence="4" id="KW-1015">Disulfide bond</keyword>
<keyword evidence="2" id="KW-0964">Secreted</keyword>
<dbReference type="EMBL" id="GBYB01002291">
    <property type="protein sequence ID" value="JAG72058.1"/>
    <property type="molecule type" value="Transcribed_RNA"/>
</dbReference>
<proteinExistence type="predicted"/>
<evidence type="ECO:0000256" key="5">
    <source>
        <dbReference type="ARBA" id="ARBA00023180"/>
    </source>
</evidence>
<protein>
    <submittedName>
        <fullName evidence="8">HA protein</fullName>
    </submittedName>
</protein>
<keyword evidence="5" id="KW-0325">Glycoprotein</keyword>
<keyword evidence="3 6" id="KW-0732">Signal</keyword>
<feature type="signal peptide" evidence="6">
    <location>
        <begin position="1"/>
        <end position="24"/>
    </location>
</feature>
<feature type="chain" id="PRO_5002201649" evidence="6">
    <location>
        <begin position="25"/>
        <end position="107"/>
    </location>
</feature>
<dbReference type="AlphaFoldDB" id="A0A0C9R6B6"/>
<evidence type="ECO:0000313" key="8">
    <source>
        <dbReference type="EMBL" id="JAG72058.1"/>
    </source>
</evidence>
<accession>A0A0C9R6B6</accession>
<evidence type="ECO:0000256" key="2">
    <source>
        <dbReference type="ARBA" id="ARBA00022525"/>
    </source>
</evidence>
<evidence type="ECO:0000256" key="3">
    <source>
        <dbReference type="ARBA" id="ARBA00022729"/>
    </source>
</evidence>
<name>A0A0C9R6B6_9HYME</name>
<evidence type="ECO:0000256" key="6">
    <source>
        <dbReference type="SAM" id="SignalP"/>
    </source>
</evidence>
<sequence>LNNQRIFKMYTKVFLALMIIPVFCDSSLSSSGNCDIGVSYWCSSEAAAKECQKEAFCHTILLATRTQVLIEPAKNPTSAPLLPSHGWPYVTPAPGRYTGLYPGTFGK</sequence>
<evidence type="ECO:0000256" key="4">
    <source>
        <dbReference type="ARBA" id="ARBA00023157"/>
    </source>
</evidence>
<dbReference type="InterPro" id="IPR003119">
    <property type="entry name" value="SAP_A"/>
</dbReference>